<dbReference type="EMBL" id="AP024957">
    <property type="protein sequence ID" value="BCZ84370.1"/>
    <property type="molecule type" value="Genomic_DNA"/>
</dbReference>
<dbReference type="Gene3D" id="3.40.50.150">
    <property type="entry name" value="Vaccinia Virus protein VP39"/>
    <property type="match status" value="1"/>
</dbReference>
<proteinExistence type="predicted"/>
<dbReference type="SUPFAM" id="SSF53756">
    <property type="entry name" value="UDP-Glycosyltransferase/glycogen phosphorylase"/>
    <property type="match status" value="1"/>
</dbReference>
<keyword evidence="2" id="KW-1185">Reference proteome</keyword>
<evidence type="ECO:0008006" key="3">
    <source>
        <dbReference type="Google" id="ProtNLM"/>
    </source>
</evidence>
<reference evidence="1 2" key="1">
    <citation type="journal article" date="2022" name="Front. Microbiol.">
        <title>Identification and characterization of a novel class of self-sufficient cytochrome P450 hydroxylase involved in cyclohexanecarboxylate degradation in Paraburkholderia terrae strain KU-64.</title>
        <authorList>
            <person name="Yamamoto T."/>
            <person name="Hasegawa Y."/>
            <person name="Iwaki H."/>
        </authorList>
    </citation>
    <scope>NUCLEOTIDE SEQUENCE [LARGE SCALE GENOMIC DNA]</scope>
    <source>
        <strain evidence="1 2">KU-64</strain>
    </source>
</reference>
<gene>
    <name evidence="1" type="ORF">PTKU64_80450</name>
</gene>
<dbReference type="SUPFAM" id="SSF53335">
    <property type="entry name" value="S-adenosyl-L-methionine-dependent methyltransferases"/>
    <property type="match status" value="1"/>
</dbReference>
<sequence>MGTADHLVSRGVSASAHVPIRDEIAIQFTHGLGDCAWFALQLPLYVRRGYRFRLACSADKHIVFAGSGVELTADASGTLFVPWHEGLQPTAEADWNNAWRWNKGARNFSVSPMPDIGTPKDLWDEYRAERVNLLPHLPVASCRAAGDWLHALARPVVLVHTHGNTGPERKNLDAVQCRRLYFRLLEETDGTIVLLDWDNRVPRLAHWRVRHLADDWKNIDTSTLFALMAQSDLLIGVDSGPLHAARLVDMPAIGVWTRGGSPLTWSLPRPRQLNVVIARDRPVWAARARIAYHIVEINDGESGIDQLATLAGSMLAGPHFLKAPHAGADAQLQWFVRQRLRGGASPLGGYVDRHRSFDLLLSQLAERFVQPQVVETGCIRAEDDFAGAGFSTYVLGAYLHARGGHLVSVDVDPNHCAFARQWTCCFGDTVEVCTADSVAWLASSRERIDLLYLDSLDANDPHAGEHGLAEIEAAYPRLHGRSLVACDDTVYQANAFHGKGALVVPWLIERGWRVIYSGHQTVLSM</sequence>
<evidence type="ECO:0000313" key="1">
    <source>
        <dbReference type="EMBL" id="BCZ84370.1"/>
    </source>
</evidence>
<protein>
    <recommendedName>
        <fullName evidence="3">Class I SAM-dependent methyltransferase</fullName>
    </recommendedName>
</protein>
<dbReference type="RefSeq" id="WP_229516131.1">
    <property type="nucleotide sequence ID" value="NZ_AP024957.1"/>
</dbReference>
<dbReference type="Pfam" id="PF13578">
    <property type="entry name" value="Methyltransf_24"/>
    <property type="match status" value="1"/>
</dbReference>
<dbReference type="InterPro" id="IPR029063">
    <property type="entry name" value="SAM-dependent_MTases_sf"/>
</dbReference>
<evidence type="ECO:0000313" key="2">
    <source>
        <dbReference type="Proteomes" id="UP001319874"/>
    </source>
</evidence>
<dbReference type="Proteomes" id="UP001319874">
    <property type="component" value="Chromosome 3"/>
</dbReference>
<dbReference type="Gene3D" id="3.40.50.2000">
    <property type="entry name" value="Glycogen Phosphorylase B"/>
    <property type="match status" value="1"/>
</dbReference>
<organism evidence="1 2">
    <name type="scientific">Paraburkholderia terrae</name>
    <dbReference type="NCBI Taxonomy" id="311230"/>
    <lineage>
        <taxon>Bacteria</taxon>
        <taxon>Pseudomonadati</taxon>
        <taxon>Pseudomonadota</taxon>
        <taxon>Betaproteobacteria</taxon>
        <taxon>Burkholderiales</taxon>
        <taxon>Burkholderiaceae</taxon>
        <taxon>Paraburkholderia</taxon>
    </lineage>
</organism>
<name>A0ABM7TZQ9_9BURK</name>
<accession>A0ABM7TZQ9</accession>